<reference evidence="2" key="1">
    <citation type="submission" date="2022-05" db="EMBL/GenBank/DDBJ databases">
        <title>A multi-omics perspective on studying reproductive biology in Daphnia sinensis.</title>
        <authorList>
            <person name="Jia J."/>
        </authorList>
    </citation>
    <scope>NUCLEOTIDE SEQUENCE</scope>
    <source>
        <strain evidence="2">WSL</strain>
    </source>
</reference>
<keyword evidence="3" id="KW-1185">Reference proteome</keyword>
<gene>
    <name evidence="2" type="ORF">GHT06_001865</name>
</gene>
<protein>
    <submittedName>
        <fullName evidence="2">Uncharacterized protein</fullName>
    </submittedName>
</protein>
<organism evidence="2 3">
    <name type="scientific">Daphnia sinensis</name>
    <dbReference type="NCBI Taxonomy" id="1820382"/>
    <lineage>
        <taxon>Eukaryota</taxon>
        <taxon>Metazoa</taxon>
        <taxon>Ecdysozoa</taxon>
        <taxon>Arthropoda</taxon>
        <taxon>Crustacea</taxon>
        <taxon>Branchiopoda</taxon>
        <taxon>Diplostraca</taxon>
        <taxon>Cladocera</taxon>
        <taxon>Anomopoda</taxon>
        <taxon>Daphniidae</taxon>
        <taxon>Daphnia</taxon>
        <taxon>Daphnia similis group</taxon>
    </lineage>
</organism>
<evidence type="ECO:0000313" key="2">
    <source>
        <dbReference type="EMBL" id="KAI9549465.1"/>
    </source>
</evidence>
<dbReference type="AlphaFoldDB" id="A0AAD5PND6"/>
<proteinExistence type="predicted"/>
<feature type="compositionally biased region" description="Polar residues" evidence="1">
    <location>
        <begin position="22"/>
        <end position="33"/>
    </location>
</feature>
<comment type="caution">
    <text evidence="2">The sequence shown here is derived from an EMBL/GenBank/DDBJ whole genome shotgun (WGS) entry which is preliminary data.</text>
</comment>
<feature type="region of interest" description="Disordered" evidence="1">
    <location>
        <begin position="1"/>
        <end position="38"/>
    </location>
</feature>
<evidence type="ECO:0000256" key="1">
    <source>
        <dbReference type="SAM" id="MobiDB-lite"/>
    </source>
</evidence>
<sequence>MSKKASGKPSGMYSYVSDTPRDSGTITKTTYNSEKPGGSSPAIEGYYLWIKACSKYMKSNPVLPRVYAVDDRTDASGDKYPRYKMERLYSAWDDQIDVPMLAGILHKCGGDDAVKSFITQYGQMYHGSRYLRATLEVRLARGIVDRFGGDWYGSWGDNLRVDMHTGNWMIRLTSVGPQLVMTDPIAGSIPIKLVSKISSDKKNKANELIKGAPERAKESDDLLKQLFDEHGDDPLLKEQIEPKFKDTQKTVNYANRQPRKGIAVDRLGVGMFSDVQVDPRDPHMAVKTDSAYDEDYFYENAYYAWVQAIAPYMKSNPYLPRVYVVDDRTDPMGTTKPRYKMEKLHPFEDLSIDALMGMYENMTSGNSEITLKKWHNDIARAEASSSMVQREDRDNI</sequence>
<accession>A0AAD5PND6</accession>
<name>A0AAD5PND6_9CRUS</name>
<dbReference type="Proteomes" id="UP000820818">
    <property type="component" value="Unassembled WGS sequence"/>
</dbReference>
<evidence type="ECO:0000313" key="3">
    <source>
        <dbReference type="Proteomes" id="UP000820818"/>
    </source>
</evidence>
<dbReference type="EMBL" id="WJBH02000296">
    <property type="protein sequence ID" value="KAI9549465.1"/>
    <property type="molecule type" value="Genomic_DNA"/>
</dbReference>